<dbReference type="Proteomes" id="UP000700334">
    <property type="component" value="Unassembled WGS sequence"/>
</dbReference>
<gene>
    <name evidence="1" type="ORF">J0S82_007678</name>
</gene>
<proteinExistence type="predicted"/>
<dbReference type="AlphaFoldDB" id="A0A8J6DIF9"/>
<organism evidence="1 2">
    <name type="scientific">Galemys pyrenaicus</name>
    <name type="common">Iberian desman</name>
    <name type="synonym">Pyrenean desman</name>
    <dbReference type="NCBI Taxonomy" id="202257"/>
    <lineage>
        <taxon>Eukaryota</taxon>
        <taxon>Metazoa</taxon>
        <taxon>Chordata</taxon>
        <taxon>Craniata</taxon>
        <taxon>Vertebrata</taxon>
        <taxon>Euteleostomi</taxon>
        <taxon>Mammalia</taxon>
        <taxon>Eutheria</taxon>
        <taxon>Laurasiatheria</taxon>
        <taxon>Eulipotyphla</taxon>
        <taxon>Talpidae</taxon>
        <taxon>Galemys</taxon>
    </lineage>
</organism>
<comment type="caution">
    <text evidence="1">The sequence shown here is derived from an EMBL/GenBank/DDBJ whole genome shotgun (WGS) entry which is preliminary data.</text>
</comment>
<keyword evidence="2" id="KW-1185">Reference proteome</keyword>
<protein>
    <submittedName>
        <fullName evidence="1">Uncharacterized protein</fullName>
    </submittedName>
</protein>
<name>A0A8J6DIF9_GALPY</name>
<dbReference type="EMBL" id="JAGFMF010011865">
    <property type="protein sequence ID" value="KAG8510697.1"/>
    <property type="molecule type" value="Genomic_DNA"/>
</dbReference>
<reference evidence="1" key="1">
    <citation type="journal article" date="2021" name="Evol. Appl.">
        <title>The genome of the Pyrenean desman and the effects of bottlenecks and inbreeding on the genomic landscape of an endangered species.</title>
        <authorList>
            <person name="Escoda L."/>
            <person name="Castresana J."/>
        </authorList>
    </citation>
    <scope>NUCLEOTIDE SEQUENCE</scope>
    <source>
        <strain evidence="1">IBE-C5619</strain>
    </source>
</reference>
<sequence length="86" mass="9633">MAEEQRENEPQFKLLDRRTPLWTFDGCLAVFLPESLTSYVGMAASQSNVLRGLLTCSHSPRMCTGWSMACITTDYKKSLLSITVKA</sequence>
<evidence type="ECO:0000313" key="2">
    <source>
        <dbReference type="Proteomes" id="UP000700334"/>
    </source>
</evidence>
<evidence type="ECO:0000313" key="1">
    <source>
        <dbReference type="EMBL" id="KAG8510697.1"/>
    </source>
</evidence>
<accession>A0A8J6DIF9</accession>